<dbReference type="Proteomes" id="UP000577386">
    <property type="component" value="Unassembled WGS sequence"/>
</dbReference>
<reference evidence="1 2" key="1">
    <citation type="submission" date="2020-08" db="EMBL/GenBank/DDBJ databases">
        <title>Sequencing the genomes of 1000 actinobacteria strains.</title>
        <authorList>
            <person name="Klenk H.-P."/>
        </authorList>
    </citation>
    <scope>NUCLEOTIDE SEQUENCE [LARGE SCALE GENOMIC DNA]</scope>
    <source>
        <strain evidence="1 2">DSM 41827</strain>
    </source>
</reference>
<proteinExistence type="predicted"/>
<comment type="caution">
    <text evidence="1">The sequence shown here is derived from an EMBL/GenBank/DDBJ whole genome shotgun (WGS) entry which is preliminary data.</text>
</comment>
<accession>A0A7W3RII8</accession>
<evidence type="ECO:0000313" key="2">
    <source>
        <dbReference type="Proteomes" id="UP000577386"/>
    </source>
</evidence>
<organism evidence="1 2">
    <name type="scientific">Streptomyces murinus</name>
    <dbReference type="NCBI Taxonomy" id="33900"/>
    <lineage>
        <taxon>Bacteria</taxon>
        <taxon>Bacillati</taxon>
        <taxon>Actinomycetota</taxon>
        <taxon>Actinomycetes</taxon>
        <taxon>Kitasatosporales</taxon>
        <taxon>Streptomycetaceae</taxon>
        <taxon>Streptomyces</taxon>
    </lineage>
</organism>
<evidence type="ECO:0000313" key="1">
    <source>
        <dbReference type="EMBL" id="MBA9050971.1"/>
    </source>
</evidence>
<dbReference type="EMBL" id="JACJIJ010000001">
    <property type="protein sequence ID" value="MBA9050971.1"/>
    <property type="molecule type" value="Genomic_DNA"/>
</dbReference>
<dbReference type="RefSeq" id="WP_220512562.1">
    <property type="nucleotide sequence ID" value="NZ_BAAAHW010000016.1"/>
</dbReference>
<dbReference type="AlphaFoldDB" id="A0A7W3RII8"/>
<name>A0A7W3RII8_STRMR</name>
<sequence>MPTTAETWDYPGAARIAGEKGIALKRGDGHITLTDCAQPYDLQVRSRLGHFCFAVNSKKGLLTLELPDSFGIDNGAHPVTATLDAGGKESVVKAPVNDYTPMGEAGDSGERSILVELRVTG</sequence>
<keyword evidence="2" id="KW-1185">Reference proteome</keyword>
<gene>
    <name evidence="1" type="ORF">HDA42_000146</name>
</gene>
<protein>
    <submittedName>
        <fullName evidence="1">Uncharacterized protein</fullName>
    </submittedName>
</protein>